<dbReference type="RefSeq" id="XP_040709793.1">
    <property type="nucleotide sequence ID" value="XM_040864576.1"/>
</dbReference>
<proteinExistence type="predicted"/>
<gene>
    <name evidence="4" type="ORF">BCR38DRAFT_490845</name>
</gene>
<evidence type="ECO:0000256" key="2">
    <source>
        <dbReference type="SAM" id="MobiDB-lite"/>
    </source>
</evidence>
<dbReference type="InParanoid" id="A0A1Y2D9A1"/>
<protein>
    <recommendedName>
        <fullName evidence="3">RRM domain-containing protein</fullName>
    </recommendedName>
</protein>
<reference evidence="4 5" key="1">
    <citation type="submission" date="2016-07" db="EMBL/GenBank/DDBJ databases">
        <title>Pervasive Adenine N6-methylation of Active Genes in Fungi.</title>
        <authorList>
            <consortium name="DOE Joint Genome Institute"/>
            <person name="Mondo S.J."/>
            <person name="Dannebaum R.O."/>
            <person name="Kuo R.C."/>
            <person name="Labutti K."/>
            <person name="Haridas S."/>
            <person name="Kuo A."/>
            <person name="Salamov A."/>
            <person name="Ahrendt S.R."/>
            <person name="Lipzen A."/>
            <person name="Sullivan W."/>
            <person name="Andreopoulos W.B."/>
            <person name="Clum A."/>
            <person name="Lindquist E."/>
            <person name="Daum C."/>
            <person name="Ramamoorthy G.K."/>
            <person name="Gryganskyi A."/>
            <person name="Culley D."/>
            <person name="Magnuson J.K."/>
            <person name="James T.Y."/>
            <person name="O'Malley M.A."/>
            <person name="Stajich J.E."/>
            <person name="Spatafora J.W."/>
            <person name="Visel A."/>
            <person name="Grigoriev I.V."/>
        </authorList>
    </citation>
    <scope>NUCLEOTIDE SEQUENCE [LARGE SCALE GENOMIC DNA]</scope>
    <source>
        <strain evidence="4 5">CBS 129021</strain>
    </source>
</reference>
<dbReference type="PROSITE" id="PS50102">
    <property type="entry name" value="RRM"/>
    <property type="match status" value="1"/>
</dbReference>
<feature type="region of interest" description="Disordered" evidence="2">
    <location>
        <begin position="16"/>
        <end position="35"/>
    </location>
</feature>
<dbReference type="Proteomes" id="UP000193689">
    <property type="component" value="Unassembled WGS sequence"/>
</dbReference>
<evidence type="ECO:0000313" key="4">
    <source>
        <dbReference type="EMBL" id="ORY55841.1"/>
    </source>
</evidence>
<dbReference type="EMBL" id="MCFJ01000025">
    <property type="protein sequence ID" value="ORY55841.1"/>
    <property type="molecule type" value="Genomic_DNA"/>
</dbReference>
<accession>A0A1Y2D9A1</accession>
<feature type="domain" description="RRM" evidence="3">
    <location>
        <begin position="86"/>
        <end position="160"/>
    </location>
</feature>
<evidence type="ECO:0000313" key="5">
    <source>
        <dbReference type="Proteomes" id="UP000193689"/>
    </source>
</evidence>
<name>A0A1Y2D9A1_9PEZI</name>
<dbReference type="InterPro" id="IPR000504">
    <property type="entry name" value="RRM_dom"/>
</dbReference>
<dbReference type="SMART" id="SM00360">
    <property type="entry name" value="RRM"/>
    <property type="match status" value="1"/>
</dbReference>
<evidence type="ECO:0000259" key="3">
    <source>
        <dbReference type="PROSITE" id="PS50102"/>
    </source>
</evidence>
<dbReference type="Gene3D" id="3.30.70.330">
    <property type="match status" value="1"/>
</dbReference>
<dbReference type="GeneID" id="63780788"/>
<dbReference type="InterPro" id="IPR012677">
    <property type="entry name" value="Nucleotide-bd_a/b_plait_sf"/>
</dbReference>
<dbReference type="InterPro" id="IPR035979">
    <property type="entry name" value="RBD_domain_sf"/>
</dbReference>
<dbReference type="AlphaFoldDB" id="A0A1Y2D9A1"/>
<organism evidence="4 5">
    <name type="scientific">Pseudomassariella vexata</name>
    <dbReference type="NCBI Taxonomy" id="1141098"/>
    <lineage>
        <taxon>Eukaryota</taxon>
        <taxon>Fungi</taxon>
        <taxon>Dikarya</taxon>
        <taxon>Ascomycota</taxon>
        <taxon>Pezizomycotina</taxon>
        <taxon>Sordariomycetes</taxon>
        <taxon>Xylariomycetidae</taxon>
        <taxon>Amphisphaeriales</taxon>
        <taxon>Pseudomassariaceae</taxon>
        <taxon>Pseudomassariella</taxon>
    </lineage>
</organism>
<keyword evidence="1" id="KW-0694">RNA-binding</keyword>
<dbReference type="OrthoDB" id="442677at2759"/>
<sequence>MWYVRRILDVFGSGKSSNTEVTSTKTDATSTNIQDVQKGPDSVELQSLPPPFTPLAFGLPPPHKIRMTGHERIVWATYERHLITARTVHVSGVWNDVTNHAIYELFRPCGKIIHFDVLYTQNESKIARLVFEDRDAIRKALLLNKTQQLGGVITVTRAGPETVPSDQTHVPDFSIAWDMGEWQKFCEDQCPDLTPFRRCHTT</sequence>
<dbReference type="GO" id="GO:0003723">
    <property type="term" value="F:RNA binding"/>
    <property type="evidence" value="ECO:0007669"/>
    <property type="project" value="UniProtKB-UniRule"/>
</dbReference>
<dbReference type="Pfam" id="PF00076">
    <property type="entry name" value="RRM_1"/>
    <property type="match status" value="1"/>
</dbReference>
<evidence type="ECO:0000256" key="1">
    <source>
        <dbReference type="PROSITE-ProRule" id="PRU00176"/>
    </source>
</evidence>
<keyword evidence="5" id="KW-1185">Reference proteome</keyword>
<comment type="caution">
    <text evidence="4">The sequence shown here is derived from an EMBL/GenBank/DDBJ whole genome shotgun (WGS) entry which is preliminary data.</text>
</comment>
<dbReference type="SUPFAM" id="SSF54928">
    <property type="entry name" value="RNA-binding domain, RBD"/>
    <property type="match status" value="1"/>
</dbReference>